<feature type="chain" id="PRO_5031391121" description="Sortilin N-terminal domain-containing protein" evidence="1">
    <location>
        <begin position="22"/>
        <end position="243"/>
    </location>
</feature>
<name>A0A7X8SQN8_9BACT</name>
<feature type="signal peptide" evidence="1">
    <location>
        <begin position="1"/>
        <end position="21"/>
    </location>
</feature>
<keyword evidence="1" id="KW-0732">Signal</keyword>
<dbReference type="RefSeq" id="WP_168885345.1">
    <property type="nucleotide sequence ID" value="NZ_JABAIL010000013.1"/>
</dbReference>
<sequence>MKTISPILLLFLLLFFSCNQINPSGSDLKQREFENWIEIPIPDGREAFGIAGSLSDTLLVTTWTNAYYSTDSGNTWILSKNFQGPIYDLVDRNDTIFAMQLTTIKDYLGPPSIRNQQFSKNGYYFTTDFGKTWEKDETSNYFELESPIGIATSKNGTVYRLNHDLNWISANTYEINYSDIEKHIGLHWELVDLPVKYGLNNLYFDKDNHLYVSAKSDKYIVEINYQGPYQTQPGLIYYYKKEL</sequence>
<accession>A0A7X8SQN8</accession>
<dbReference type="SUPFAM" id="SSF110296">
    <property type="entry name" value="Oligoxyloglucan reducing end-specific cellobiohydrolase"/>
    <property type="match status" value="1"/>
</dbReference>
<comment type="caution">
    <text evidence="2">The sequence shown here is derived from an EMBL/GenBank/DDBJ whole genome shotgun (WGS) entry which is preliminary data.</text>
</comment>
<evidence type="ECO:0000256" key="1">
    <source>
        <dbReference type="SAM" id="SignalP"/>
    </source>
</evidence>
<keyword evidence="3" id="KW-1185">Reference proteome</keyword>
<dbReference type="Proteomes" id="UP000585050">
    <property type="component" value="Unassembled WGS sequence"/>
</dbReference>
<protein>
    <recommendedName>
        <fullName evidence="4">Sortilin N-terminal domain-containing protein</fullName>
    </recommendedName>
</protein>
<evidence type="ECO:0000313" key="2">
    <source>
        <dbReference type="EMBL" id="NLR94635.1"/>
    </source>
</evidence>
<dbReference type="AlphaFoldDB" id="A0A7X8SQN8"/>
<dbReference type="PROSITE" id="PS51257">
    <property type="entry name" value="PROKAR_LIPOPROTEIN"/>
    <property type="match status" value="1"/>
</dbReference>
<proteinExistence type="predicted"/>
<evidence type="ECO:0000313" key="3">
    <source>
        <dbReference type="Proteomes" id="UP000585050"/>
    </source>
</evidence>
<organism evidence="2 3">
    <name type="scientific">Flammeovirga agarivorans</name>
    <dbReference type="NCBI Taxonomy" id="2726742"/>
    <lineage>
        <taxon>Bacteria</taxon>
        <taxon>Pseudomonadati</taxon>
        <taxon>Bacteroidota</taxon>
        <taxon>Cytophagia</taxon>
        <taxon>Cytophagales</taxon>
        <taxon>Flammeovirgaceae</taxon>
        <taxon>Flammeovirga</taxon>
    </lineage>
</organism>
<gene>
    <name evidence="2" type="ORF">HGP29_25750</name>
</gene>
<dbReference type="EMBL" id="JABAIL010000013">
    <property type="protein sequence ID" value="NLR94635.1"/>
    <property type="molecule type" value="Genomic_DNA"/>
</dbReference>
<reference evidence="2 3" key="1">
    <citation type="submission" date="2020-04" db="EMBL/GenBank/DDBJ databases">
        <title>Flammeovirga sp. SR4, a novel species isolated from seawater.</title>
        <authorList>
            <person name="Wang X."/>
        </authorList>
    </citation>
    <scope>NUCLEOTIDE SEQUENCE [LARGE SCALE GENOMIC DNA]</scope>
    <source>
        <strain evidence="2 3">SR4</strain>
    </source>
</reference>
<evidence type="ECO:0008006" key="4">
    <source>
        <dbReference type="Google" id="ProtNLM"/>
    </source>
</evidence>